<keyword evidence="7 10" id="KW-0067">ATP-binding</keyword>
<proteinExistence type="inferred from homology"/>
<keyword evidence="13" id="KW-1185">Reference proteome</keyword>
<evidence type="ECO:0000256" key="9">
    <source>
        <dbReference type="ARBA" id="ARBA00048721"/>
    </source>
</evidence>
<name>A0A433RS41_9BACL</name>
<dbReference type="NCBIfam" id="TIGR00482">
    <property type="entry name" value="nicotinate (nicotinamide) nucleotide adenylyltransferase"/>
    <property type="match status" value="1"/>
</dbReference>
<evidence type="ECO:0000256" key="2">
    <source>
        <dbReference type="ARBA" id="ARBA00005019"/>
    </source>
</evidence>
<dbReference type="NCBIfam" id="NF000840">
    <property type="entry name" value="PRK00071.1-3"/>
    <property type="match status" value="1"/>
</dbReference>
<evidence type="ECO:0000256" key="5">
    <source>
        <dbReference type="ARBA" id="ARBA00022695"/>
    </source>
</evidence>
<dbReference type="CDD" id="cd02165">
    <property type="entry name" value="NMNAT"/>
    <property type="match status" value="1"/>
</dbReference>
<keyword evidence="5 10" id="KW-0548">Nucleotidyltransferase</keyword>
<dbReference type="SUPFAM" id="SSF52374">
    <property type="entry name" value="Nucleotidylyl transferase"/>
    <property type="match status" value="1"/>
</dbReference>
<comment type="catalytic activity">
    <reaction evidence="9 10">
        <text>nicotinate beta-D-ribonucleotide + ATP + H(+) = deamido-NAD(+) + diphosphate</text>
        <dbReference type="Rhea" id="RHEA:22860"/>
        <dbReference type="ChEBI" id="CHEBI:15378"/>
        <dbReference type="ChEBI" id="CHEBI:30616"/>
        <dbReference type="ChEBI" id="CHEBI:33019"/>
        <dbReference type="ChEBI" id="CHEBI:57502"/>
        <dbReference type="ChEBI" id="CHEBI:58437"/>
        <dbReference type="EC" id="2.7.7.18"/>
    </reaction>
</comment>
<feature type="domain" description="Cytidyltransferase-like" evidence="11">
    <location>
        <begin position="6"/>
        <end position="162"/>
    </location>
</feature>
<dbReference type="HAMAP" id="MF_00244">
    <property type="entry name" value="NaMN_adenylyltr"/>
    <property type="match status" value="1"/>
</dbReference>
<dbReference type="RefSeq" id="WP_126991137.1">
    <property type="nucleotide sequence ID" value="NZ_JTFC01000032.1"/>
</dbReference>
<evidence type="ECO:0000256" key="1">
    <source>
        <dbReference type="ARBA" id="ARBA00002324"/>
    </source>
</evidence>
<accession>A0A433RS41</accession>
<evidence type="ECO:0000256" key="7">
    <source>
        <dbReference type="ARBA" id="ARBA00022840"/>
    </source>
</evidence>
<gene>
    <name evidence="10 12" type="primary">nadD</name>
    <name evidence="12" type="ORF">QI30_13400</name>
</gene>
<dbReference type="PANTHER" id="PTHR39321:SF3">
    <property type="entry name" value="PHOSPHOPANTETHEINE ADENYLYLTRANSFERASE"/>
    <property type="match status" value="1"/>
</dbReference>
<evidence type="ECO:0000313" key="12">
    <source>
        <dbReference type="EMBL" id="RUS54409.1"/>
    </source>
</evidence>
<dbReference type="NCBIfam" id="NF000841">
    <property type="entry name" value="PRK00071.1-4"/>
    <property type="match status" value="1"/>
</dbReference>
<dbReference type="AlphaFoldDB" id="A0A433RS41"/>
<dbReference type="InterPro" id="IPR004821">
    <property type="entry name" value="Cyt_trans-like"/>
</dbReference>
<evidence type="ECO:0000256" key="6">
    <source>
        <dbReference type="ARBA" id="ARBA00022741"/>
    </source>
</evidence>
<dbReference type="Pfam" id="PF01467">
    <property type="entry name" value="CTP_transf_like"/>
    <property type="match status" value="1"/>
</dbReference>
<evidence type="ECO:0000259" key="11">
    <source>
        <dbReference type="Pfam" id="PF01467"/>
    </source>
</evidence>
<reference evidence="12 13" key="1">
    <citation type="submission" date="2014-11" db="EMBL/GenBank/DDBJ databases">
        <title>Genome sequence and analysis of novel Kurthia sp.</title>
        <authorList>
            <person name="Lawson J.N."/>
            <person name="Gonzalez J.E."/>
            <person name="Rinauldi L."/>
            <person name="Xuan Z."/>
            <person name="Firman A."/>
            <person name="Shaddox L."/>
            <person name="Trudeau A."/>
            <person name="Shah S."/>
            <person name="Reiman D."/>
        </authorList>
    </citation>
    <scope>NUCLEOTIDE SEQUENCE [LARGE SCALE GENOMIC DNA]</scope>
    <source>
        <strain evidence="12 13">3B1D</strain>
    </source>
</reference>
<dbReference type="OrthoDB" id="5295945at2"/>
<evidence type="ECO:0000256" key="3">
    <source>
        <dbReference type="ARBA" id="ARBA00022642"/>
    </source>
</evidence>
<keyword evidence="6 10" id="KW-0547">Nucleotide-binding</keyword>
<comment type="caution">
    <text evidence="12">The sequence shown here is derived from an EMBL/GenBank/DDBJ whole genome shotgun (WGS) entry which is preliminary data.</text>
</comment>
<dbReference type="GO" id="GO:0005524">
    <property type="term" value="F:ATP binding"/>
    <property type="evidence" value="ECO:0007669"/>
    <property type="project" value="UniProtKB-KW"/>
</dbReference>
<keyword evidence="8 10" id="KW-0520">NAD</keyword>
<evidence type="ECO:0000256" key="4">
    <source>
        <dbReference type="ARBA" id="ARBA00022679"/>
    </source>
</evidence>
<comment type="function">
    <text evidence="1 10">Catalyzes the reversible adenylation of nicotinate mononucleotide (NaMN) to nicotinic acid adenine dinucleotide (NaAD).</text>
</comment>
<organism evidence="12 13">
    <name type="scientific">Candidatus Kurthia intestinigallinarum</name>
    <dbReference type="NCBI Taxonomy" id="1562256"/>
    <lineage>
        <taxon>Bacteria</taxon>
        <taxon>Bacillati</taxon>
        <taxon>Bacillota</taxon>
        <taxon>Bacilli</taxon>
        <taxon>Bacillales</taxon>
        <taxon>Caryophanaceae</taxon>
        <taxon>Kurthia</taxon>
    </lineage>
</organism>
<dbReference type="Gene3D" id="3.40.50.620">
    <property type="entry name" value="HUPs"/>
    <property type="match status" value="1"/>
</dbReference>
<dbReference type="GO" id="GO:0004515">
    <property type="term" value="F:nicotinate-nucleotide adenylyltransferase activity"/>
    <property type="evidence" value="ECO:0007669"/>
    <property type="project" value="UniProtKB-UniRule"/>
</dbReference>
<keyword evidence="3 10" id="KW-0662">Pyridine nucleotide biosynthesis</keyword>
<sequence length="190" mass="21619">MKKIGLLGGTFNPPHIAHLIMANEVADQLGLDEVRFMPNAVPPHKIKQGDATAEERLEMTRLAIVDNPRFKLEPFEIERGGVSYTFETMTLLMQREADVMFYFIIGGDSIDALGTWYHIDELMKIVHFVGVQRPGFFGETTYDVELVEAPLIDLSSTIIRERLQTGKTVRYLLPEAVEQYIREEGLYGTR</sequence>
<keyword evidence="4 10" id="KW-0808">Transferase</keyword>
<dbReference type="PANTHER" id="PTHR39321">
    <property type="entry name" value="NICOTINATE-NUCLEOTIDE ADENYLYLTRANSFERASE-RELATED"/>
    <property type="match status" value="1"/>
</dbReference>
<dbReference type="GO" id="GO:0009435">
    <property type="term" value="P:NAD+ biosynthetic process"/>
    <property type="evidence" value="ECO:0007669"/>
    <property type="project" value="UniProtKB-UniRule"/>
</dbReference>
<dbReference type="EC" id="2.7.7.18" evidence="10"/>
<comment type="similarity">
    <text evidence="10">Belongs to the NadD family.</text>
</comment>
<evidence type="ECO:0000256" key="8">
    <source>
        <dbReference type="ARBA" id="ARBA00023027"/>
    </source>
</evidence>
<evidence type="ECO:0000256" key="10">
    <source>
        <dbReference type="HAMAP-Rule" id="MF_00244"/>
    </source>
</evidence>
<dbReference type="EMBL" id="JTFC01000032">
    <property type="protein sequence ID" value="RUS54409.1"/>
    <property type="molecule type" value="Genomic_DNA"/>
</dbReference>
<dbReference type="InterPro" id="IPR014729">
    <property type="entry name" value="Rossmann-like_a/b/a_fold"/>
</dbReference>
<evidence type="ECO:0000313" key="13">
    <source>
        <dbReference type="Proteomes" id="UP000288623"/>
    </source>
</evidence>
<dbReference type="NCBIfam" id="TIGR00125">
    <property type="entry name" value="cyt_tran_rel"/>
    <property type="match status" value="1"/>
</dbReference>
<dbReference type="InterPro" id="IPR005248">
    <property type="entry name" value="NadD/NMNAT"/>
</dbReference>
<comment type="pathway">
    <text evidence="2 10">Cofactor biosynthesis; NAD(+) biosynthesis; deamido-NAD(+) from nicotinate D-ribonucleotide: step 1/1.</text>
</comment>
<protein>
    <recommendedName>
        <fullName evidence="10">Probable nicotinate-nucleotide adenylyltransferase</fullName>
        <ecNumber evidence="10">2.7.7.18</ecNumber>
    </recommendedName>
    <alternativeName>
        <fullName evidence="10">Deamido-NAD(+) diphosphorylase</fullName>
    </alternativeName>
    <alternativeName>
        <fullName evidence="10">Deamido-NAD(+) pyrophosphorylase</fullName>
    </alternativeName>
    <alternativeName>
        <fullName evidence="10">Nicotinate mononucleotide adenylyltransferase</fullName>
        <shortName evidence="10">NaMN adenylyltransferase</shortName>
    </alternativeName>
</protein>
<dbReference type="Proteomes" id="UP000288623">
    <property type="component" value="Unassembled WGS sequence"/>
</dbReference>
<dbReference type="UniPathway" id="UPA00253">
    <property type="reaction ID" value="UER00332"/>
</dbReference>